<dbReference type="Gene3D" id="3.30.450.20">
    <property type="entry name" value="PAS domain"/>
    <property type="match status" value="1"/>
</dbReference>
<protein>
    <recommendedName>
        <fullName evidence="1">PAS domain-containing protein</fullName>
    </recommendedName>
</protein>
<name>A0A6C2UPH9_9BACT</name>
<dbReference type="InterPro" id="IPR000014">
    <property type="entry name" value="PAS"/>
</dbReference>
<dbReference type="CDD" id="cd00130">
    <property type="entry name" value="PAS"/>
    <property type="match status" value="1"/>
</dbReference>
<sequence length="154" mass="17911">MTKYSYQDAKAIIHTICKAAEANEYNTREKFMDMLQRNPHIASQGYNAFGKVFFWNDASYHLYGYREDEAVNRDIVELIIPPEMRQFARDMIANARKTNKMPEAGAYDLLRSDEQFVTVFSGHLVFQWDKGTMPEFYCIDLALETQEDELATIA</sequence>
<evidence type="ECO:0000313" key="3">
    <source>
        <dbReference type="Proteomes" id="UP000346198"/>
    </source>
</evidence>
<dbReference type="RefSeq" id="WP_136063515.1">
    <property type="nucleotide sequence ID" value="NZ_CAAHFH010000002.1"/>
</dbReference>
<dbReference type="Pfam" id="PF08447">
    <property type="entry name" value="PAS_3"/>
    <property type="match status" value="1"/>
</dbReference>
<gene>
    <name evidence="2" type="ORF">SCARR_04189</name>
</gene>
<dbReference type="InterPro" id="IPR013655">
    <property type="entry name" value="PAS_fold_3"/>
</dbReference>
<dbReference type="EMBL" id="CAAHFH010000002">
    <property type="protein sequence ID" value="VGO22108.1"/>
    <property type="molecule type" value="Genomic_DNA"/>
</dbReference>
<dbReference type="Proteomes" id="UP000346198">
    <property type="component" value="Unassembled WGS sequence"/>
</dbReference>
<proteinExistence type="predicted"/>
<accession>A0A6C2UPH9</accession>
<reference evidence="2 3" key="1">
    <citation type="submission" date="2019-04" db="EMBL/GenBank/DDBJ databases">
        <authorList>
            <person name="Van Vliet M D."/>
        </authorList>
    </citation>
    <scope>NUCLEOTIDE SEQUENCE [LARGE SCALE GENOMIC DNA]</scope>
    <source>
        <strain evidence="2 3">F21</strain>
    </source>
</reference>
<keyword evidence="3" id="KW-1185">Reference proteome</keyword>
<feature type="domain" description="PAS" evidence="1">
    <location>
        <begin position="47"/>
        <end position="99"/>
    </location>
</feature>
<organism evidence="2 3">
    <name type="scientific">Pontiella sulfatireligans</name>
    <dbReference type="NCBI Taxonomy" id="2750658"/>
    <lineage>
        <taxon>Bacteria</taxon>
        <taxon>Pseudomonadati</taxon>
        <taxon>Kiritimatiellota</taxon>
        <taxon>Kiritimatiellia</taxon>
        <taxon>Kiritimatiellales</taxon>
        <taxon>Pontiellaceae</taxon>
        <taxon>Pontiella</taxon>
    </lineage>
</organism>
<dbReference type="InterPro" id="IPR035965">
    <property type="entry name" value="PAS-like_dom_sf"/>
</dbReference>
<dbReference type="PROSITE" id="PS50112">
    <property type="entry name" value="PAS"/>
    <property type="match status" value="1"/>
</dbReference>
<dbReference type="SUPFAM" id="SSF55785">
    <property type="entry name" value="PYP-like sensor domain (PAS domain)"/>
    <property type="match status" value="1"/>
</dbReference>
<evidence type="ECO:0000313" key="2">
    <source>
        <dbReference type="EMBL" id="VGO22108.1"/>
    </source>
</evidence>
<dbReference type="NCBIfam" id="TIGR00229">
    <property type="entry name" value="sensory_box"/>
    <property type="match status" value="1"/>
</dbReference>
<dbReference type="AlphaFoldDB" id="A0A6C2UPH9"/>
<evidence type="ECO:0000259" key="1">
    <source>
        <dbReference type="PROSITE" id="PS50112"/>
    </source>
</evidence>